<evidence type="ECO:0000256" key="1">
    <source>
        <dbReference type="ARBA" id="ARBA00004117"/>
    </source>
</evidence>
<comment type="caution">
    <text evidence="7">The sequence shown here is derived from an EMBL/GenBank/DDBJ whole genome shotgun (WGS) entry which is preliminary data.</text>
</comment>
<keyword evidence="7" id="KW-0282">Flagellum</keyword>
<dbReference type="HAMAP" id="MF_00724">
    <property type="entry name" value="FliE"/>
    <property type="match status" value="1"/>
</dbReference>
<keyword evidence="3 4" id="KW-0975">Bacterial flagellum</keyword>
<evidence type="ECO:0000313" key="7">
    <source>
        <dbReference type="EMBL" id="MXG87949.1"/>
    </source>
</evidence>
<keyword evidence="7" id="KW-0969">Cilium</keyword>
<evidence type="ECO:0000256" key="5">
    <source>
        <dbReference type="NCBIfam" id="TIGR00205"/>
    </source>
</evidence>
<dbReference type="Pfam" id="PF02049">
    <property type="entry name" value="FliE"/>
    <property type="match status" value="1"/>
</dbReference>
<evidence type="ECO:0000256" key="4">
    <source>
        <dbReference type="HAMAP-Rule" id="MF_00724"/>
    </source>
</evidence>
<feature type="region of interest" description="Disordered" evidence="6">
    <location>
        <begin position="27"/>
        <end position="47"/>
    </location>
</feature>
<proteinExistence type="inferred from homology"/>
<dbReference type="GO" id="GO:0005198">
    <property type="term" value="F:structural molecule activity"/>
    <property type="evidence" value="ECO:0007669"/>
    <property type="project" value="UniProtKB-UniRule"/>
</dbReference>
<dbReference type="PRINTS" id="PR01006">
    <property type="entry name" value="FLGHOOKFLIE"/>
</dbReference>
<keyword evidence="7" id="KW-0966">Cell projection</keyword>
<evidence type="ECO:0000313" key="8">
    <source>
        <dbReference type="Proteomes" id="UP000473325"/>
    </source>
</evidence>
<dbReference type="NCBIfam" id="TIGR00205">
    <property type="entry name" value="fliE"/>
    <property type="match status" value="1"/>
</dbReference>
<gene>
    <name evidence="4 7" type="primary">fliE</name>
    <name evidence="7" type="ORF">GRQ65_00105</name>
</gene>
<comment type="subcellular location">
    <subcellularLocation>
        <location evidence="1 4">Bacterial flagellum basal body</location>
    </subcellularLocation>
</comment>
<protein>
    <recommendedName>
        <fullName evidence="4 5">Flagellar hook-basal body complex protein FliE</fullName>
    </recommendedName>
</protein>
<dbReference type="EMBL" id="WUEK01000001">
    <property type="protein sequence ID" value="MXG87949.1"/>
    <property type="molecule type" value="Genomic_DNA"/>
</dbReference>
<evidence type="ECO:0000256" key="2">
    <source>
        <dbReference type="ARBA" id="ARBA00009272"/>
    </source>
</evidence>
<name>A0A6L7EVB3_9ACTN</name>
<dbReference type="GO" id="GO:0003774">
    <property type="term" value="F:cytoskeletal motor activity"/>
    <property type="evidence" value="ECO:0007669"/>
    <property type="project" value="InterPro"/>
</dbReference>
<accession>A0A6L7EVB3</accession>
<evidence type="ECO:0000256" key="6">
    <source>
        <dbReference type="SAM" id="MobiDB-lite"/>
    </source>
</evidence>
<dbReference type="GO" id="GO:0071973">
    <property type="term" value="P:bacterial-type flagellum-dependent cell motility"/>
    <property type="evidence" value="ECO:0007669"/>
    <property type="project" value="InterPro"/>
</dbReference>
<evidence type="ECO:0000256" key="3">
    <source>
        <dbReference type="ARBA" id="ARBA00023143"/>
    </source>
</evidence>
<dbReference type="AlphaFoldDB" id="A0A6L7EVB3"/>
<reference evidence="7 8" key="1">
    <citation type="submission" date="2019-12" db="EMBL/GenBank/DDBJ databases">
        <authorList>
            <person name="Kun Z."/>
        </authorList>
    </citation>
    <scope>NUCLEOTIDE SEQUENCE [LARGE SCALE GENOMIC DNA]</scope>
    <source>
        <strain evidence="7 8">YIM 123512</strain>
    </source>
</reference>
<dbReference type="PANTHER" id="PTHR34653">
    <property type="match status" value="1"/>
</dbReference>
<dbReference type="PANTHER" id="PTHR34653:SF1">
    <property type="entry name" value="FLAGELLAR HOOK-BASAL BODY COMPLEX PROTEIN FLIE"/>
    <property type="match status" value="1"/>
</dbReference>
<organism evidence="7 8">
    <name type="scientific">Nocardioides flavescens</name>
    <dbReference type="NCBI Taxonomy" id="2691959"/>
    <lineage>
        <taxon>Bacteria</taxon>
        <taxon>Bacillati</taxon>
        <taxon>Actinomycetota</taxon>
        <taxon>Actinomycetes</taxon>
        <taxon>Propionibacteriales</taxon>
        <taxon>Nocardioidaceae</taxon>
        <taxon>Nocardioides</taxon>
    </lineage>
</organism>
<comment type="similarity">
    <text evidence="2 4">Belongs to the FliE family.</text>
</comment>
<dbReference type="RefSeq" id="WP_160873953.1">
    <property type="nucleotide sequence ID" value="NZ_WUEK01000001.1"/>
</dbReference>
<dbReference type="Proteomes" id="UP000473325">
    <property type="component" value="Unassembled WGS sequence"/>
</dbReference>
<dbReference type="GO" id="GO:0009425">
    <property type="term" value="C:bacterial-type flagellum basal body"/>
    <property type="evidence" value="ECO:0007669"/>
    <property type="project" value="UniProtKB-SubCell"/>
</dbReference>
<sequence>MSVSGIESVAGFTPYAAPQVAGADALNGAARTSGPQGPEGPNKDFGDMVIDGIERLSATQQQSDALAVQAATGDLSNIHDYTIAATQAQVMTQVTVAVRNKALEAFTEMMRMPV</sequence>
<dbReference type="InterPro" id="IPR001624">
    <property type="entry name" value="FliE"/>
</dbReference>
<keyword evidence="8" id="KW-1185">Reference proteome</keyword>